<dbReference type="EMBL" id="UYWY01023338">
    <property type="protein sequence ID" value="VDM47431.1"/>
    <property type="molecule type" value="Genomic_DNA"/>
</dbReference>
<dbReference type="InterPro" id="IPR029058">
    <property type="entry name" value="AB_hydrolase_fold"/>
</dbReference>
<sequence>MVVYHTPERRGSQRRISVTAEKLIALTFPEDIMTTAFNKSNYKWTEEWIDHMPIDHFSFADNRTFRLRYLINTDYFTAHGPIFFYTGNEGNIEGFALNTGFMWDIAADFNAAIVFAEHRYYGESHPFGNESYASVKNLGYLSSEQALADFADLIQFLRNEVRWRN</sequence>
<evidence type="ECO:0000313" key="8">
    <source>
        <dbReference type="WBParaSite" id="TCNE_0001611101-mRNA-1"/>
    </source>
</evidence>
<dbReference type="Pfam" id="PF05577">
    <property type="entry name" value="Peptidase_S28"/>
    <property type="match status" value="1"/>
</dbReference>
<accession>A0A183V5U0</accession>
<reference evidence="6 7" key="2">
    <citation type="submission" date="2018-11" db="EMBL/GenBank/DDBJ databases">
        <authorList>
            <consortium name="Pathogen Informatics"/>
        </authorList>
    </citation>
    <scope>NUCLEOTIDE SEQUENCE [LARGE SCALE GENOMIC DNA]</scope>
</reference>
<keyword evidence="4" id="KW-0378">Hydrolase</keyword>
<organism evidence="7 8">
    <name type="scientific">Toxocara canis</name>
    <name type="common">Canine roundworm</name>
    <dbReference type="NCBI Taxonomy" id="6265"/>
    <lineage>
        <taxon>Eukaryota</taxon>
        <taxon>Metazoa</taxon>
        <taxon>Ecdysozoa</taxon>
        <taxon>Nematoda</taxon>
        <taxon>Chromadorea</taxon>
        <taxon>Rhabditida</taxon>
        <taxon>Spirurina</taxon>
        <taxon>Ascaridomorpha</taxon>
        <taxon>Ascaridoidea</taxon>
        <taxon>Toxocaridae</taxon>
        <taxon>Toxocara</taxon>
    </lineage>
</organism>
<evidence type="ECO:0000256" key="5">
    <source>
        <dbReference type="ARBA" id="ARBA00023180"/>
    </source>
</evidence>
<evidence type="ECO:0000313" key="7">
    <source>
        <dbReference type="Proteomes" id="UP000050794"/>
    </source>
</evidence>
<keyword evidence="7" id="KW-1185">Reference proteome</keyword>
<evidence type="ECO:0000256" key="3">
    <source>
        <dbReference type="ARBA" id="ARBA00022729"/>
    </source>
</evidence>
<dbReference type="PANTHER" id="PTHR11010">
    <property type="entry name" value="PROTEASE S28 PRO-X CARBOXYPEPTIDASE-RELATED"/>
    <property type="match status" value="1"/>
</dbReference>
<evidence type="ECO:0000256" key="2">
    <source>
        <dbReference type="ARBA" id="ARBA00022670"/>
    </source>
</evidence>
<proteinExistence type="inferred from homology"/>
<evidence type="ECO:0000256" key="4">
    <source>
        <dbReference type="ARBA" id="ARBA00022801"/>
    </source>
</evidence>
<dbReference type="InterPro" id="IPR008758">
    <property type="entry name" value="Peptidase_S28"/>
</dbReference>
<protein>
    <submittedName>
        <fullName evidence="8">Peptidase_S9 domain-containing protein</fullName>
    </submittedName>
</protein>
<dbReference type="Proteomes" id="UP000050794">
    <property type="component" value="Unassembled WGS sequence"/>
</dbReference>
<dbReference type="GO" id="GO:0070008">
    <property type="term" value="F:serine-type exopeptidase activity"/>
    <property type="evidence" value="ECO:0007669"/>
    <property type="project" value="InterPro"/>
</dbReference>
<dbReference type="GO" id="GO:0006508">
    <property type="term" value="P:proteolysis"/>
    <property type="evidence" value="ECO:0007669"/>
    <property type="project" value="UniProtKB-KW"/>
</dbReference>
<dbReference type="PANTHER" id="PTHR11010:SF38">
    <property type="entry name" value="LYSOSOMAL PRO-X CARBOXYPEPTIDASE"/>
    <property type="match status" value="1"/>
</dbReference>
<comment type="similarity">
    <text evidence="1">Belongs to the peptidase S28 family.</text>
</comment>
<keyword evidence="5" id="KW-0325">Glycoprotein</keyword>
<dbReference type="SUPFAM" id="SSF53474">
    <property type="entry name" value="alpha/beta-Hydrolases"/>
    <property type="match status" value="1"/>
</dbReference>
<dbReference type="WBParaSite" id="TCNE_0001611101-mRNA-1">
    <property type="protein sequence ID" value="TCNE_0001611101-mRNA-1"/>
    <property type="gene ID" value="TCNE_0001611101"/>
</dbReference>
<dbReference type="Gene3D" id="3.40.50.1820">
    <property type="entry name" value="alpha/beta hydrolase"/>
    <property type="match status" value="1"/>
</dbReference>
<reference evidence="8" key="1">
    <citation type="submission" date="2016-06" db="UniProtKB">
        <authorList>
            <consortium name="WormBaseParasite"/>
        </authorList>
    </citation>
    <scope>IDENTIFICATION</scope>
</reference>
<gene>
    <name evidence="6" type="ORF">TCNE_LOCUS16110</name>
</gene>
<keyword evidence="3" id="KW-0732">Signal</keyword>
<dbReference type="GO" id="GO:0008239">
    <property type="term" value="F:dipeptidyl-peptidase activity"/>
    <property type="evidence" value="ECO:0007669"/>
    <property type="project" value="TreeGrafter"/>
</dbReference>
<dbReference type="AlphaFoldDB" id="A0A183V5U0"/>
<name>A0A183V5U0_TOXCA</name>
<keyword evidence="2" id="KW-0645">Protease</keyword>
<evidence type="ECO:0000313" key="6">
    <source>
        <dbReference type="EMBL" id="VDM47431.1"/>
    </source>
</evidence>
<evidence type="ECO:0000256" key="1">
    <source>
        <dbReference type="ARBA" id="ARBA00011079"/>
    </source>
</evidence>